<dbReference type="Gene3D" id="3.40.630.30">
    <property type="match status" value="1"/>
</dbReference>
<dbReference type="Proteomes" id="UP000587527">
    <property type="component" value="Unassembled WGS sequence"/>
</dbReference>
<organism evidence="5 6">
    <name type="scientific">Allocatelliglobosispora scoriae</name>
    <dbReference type="NCBI Taxonomy" id="643052"/>
    <lineage>
        <taxon>Bacteria</taxon>
        <taxon>Bacillati</taxon>
        <taxon>Actinomycetota</taxon>
        <taxon>Actinomycetes</taxon>
        <taxon>Micromonosporales</taxon>
        <taxon>Micromonosporaceae</taxon>
        <taxon>Allocatelliglobosispora</taxon>
    </lineage>
</organism>
<dbReference type="EMBL" id="JACHMN010000002">
    <property type="protein sequence ID" value="MBB5868974.1"/>
    <property type="molecule type" value="Genomic_DNA"/>
</dbReference>
<dbReference type="CDD" id="cd04301">
    <property type="entry name" value="NAT_SF"/>
    <property type="match status" value="1"/>
</dbReference>
<dbReference type="InterPro" id="IPR050832">
    <property type="entry name" value="Bact_Acetyltransf"/>
</dbReference>
<name>A0A841BL10_9ACTN</name>
<evidence type="ECO:0000259" key="4">
    <source>
        <dbReference type="PROSITE" id="PS51186"/>
    </source>
</evidence>
<accession>A0A841BL10</accession>
<keyword evidence="6" id="KW-1185">Reference proteome</keyword>
<dbReference type="InterPro" id="IPR000182">
    <property type="entry name" value="GNAT_dom"/>
</dbReference>
<gene>
    <name evidence="5" type="ORF">F4553_002353</name>
</gene>
<evidence type="ECO:0000256" key="2">
    <source>
        <dbReference type="ARBA" id="ARBA00023315"/>
    </source>
</evidence>
<dbReference type="InterPro" id="IPR016181">
    <property type="entry name" value="Acyl_CoA_acyltransferase"/>
</dbReference>
<dbReference type="PROSITE" id="PS51186">
    <property type="entry name" value="GNAT"/>
    <property type="match status" value="1"/>
</dbReference>
<comment type="caution">
    <text evidence="5">The sequence shown here is derived from an EMBL/GenBank/DDBJ whole genome shotgun (WGS) entry which is preliminary data.</text>
</comment>
<keyword evidence="1 5" id="KW-0808">Transferase</keyword>
<dbReference type="SUPFAM" id="SSF55729">
    <property type="entry name" value="Acyl-CoA N-acyltransferases (Nat)"/>
    <property type="match status" value="1"/>
</dbReference>
<dbReference type="GO" id="GO:0016747">
    <property type="term" value="F:acyltransferase activity, transferring groups other than amino-acyl groups"/>
    <property type="evidence" value="ECO:0007669"/>
    <property type="project" value="InterPro"/>
</dbReference>
<feature type="compositionally biased region" description="Basic and acidic residues" evidence="3">
    <location>
        <begin position="228"/>
        <end position="246"/>
    </location>
</feature>
<protein>
    <submittedName>
        <fullName evidence="5">GNAT superfamily N-acetyltransferase</fullName>
    </submittedName>
</protein>
<evidence type="ECO:0000313" key="6">
    <source>
        <dbReference type="Proteomes" id="UP000587527"/>
    </source>
</evidence>
<keyword evidence="2" id="KW-0012">Acyltransferase</keyword>
<sequence>MTAPHHSVLEVRAADATLDDEIGGRLVAFNEAAVGADQHSIAIRVTDSDGGLAAGLTGWSWGDCAGIGSLWVREDHRSHGWGGRLLQAAEDEARRRGCRQITVSSLTFQAPGFYRKHGYVEVGRLDAFPDGNADHHFVKSLVEPADAEPVRLMALVEYAEDAVDAGTGYEDTVLGLLGRHGGTAERRMRTADSRTELHVILFSSRDGYEAFLVDPARLALRAELGDAAPDRPGPRNVGRLDRSPEPVARRVGVGTPVILLRRDDELVDRELAGPVGVQPLERRVDRRVSRAEGPLQRVELGGP</sequence>
<proteinExistence type="predicted"/>
<evidence type="ECO:0000256" key="3">
    <source>
        <dbReference type="SAM" id="MobiDB-lite"/>
    </source>
</evidence>
<dbReference type="AlphaFoldDB" id="A0A841BL10"/>
<dbReference type="PANTHER" id="PTHR43877:SF2">
    <property type="entry name" value="AMINOALKYLPHOSPHONATE N-ACETYLTRANSFERASE-RELATED"/>
    <property type="match status" value="1"/>
</dbReference>
<reference evidence="5 6" key="1">
    <citation type="submission" date="2020-08" db="EMBL/GenBank/DDBJ databases">
        <title>Sequencing the genomes of 1000 actinobacteria strains.</title>
        <authorList>
            <person name="Klenk H.-P."/>
        </authorList>
    </citation>
    <scope>NUCLEOTIDE SEQUENCE [LARGE SCALE GENOMIC DNA]</scope>
    <source>
        <strain evidence="5 6">DSM 45362</strain>
    </source>
</reference>
<dbReference type="Pfam" id="PF00583">
    <property type="entry name" value="Acetyltransf_1"/>
    <property type="match status" value="1"/>
</dbReference>
<evidence type="ECO:0000256" key="1">
    <source>
        <dbReference type="ARBA" id="ARBA00022679"/>
    </source>
</evidence>
<feature type="domain" description="N-acetyltransferase" evidence="4">
    <location>
        <begin position="9"/>
        <end position="144"/>
    </location>
</feature>
<dbReference type="PANTHER" id="PTHR43877">
    <property type="entry name" value="AMINOALKYLPHOSPHONATE N-ACETYLTRANSFERASE-RELATED-RELATED"/>
    <property type="match status" value="1"/>
</dbReference>
<evidence type="ECO:0000313" key="5">
    <source>
        <dbReference type="EMBL" id="MBB5868974.1"/>
    </source>
</evidence>
<feature type="region of interest" description="Disordered" evidence="3">
    <location>
        <begin position="226"/>
        <end position="246"/>
    </location>
</feature>